<reference evidence="2" key="1">
    <citation type="journal article" date="2022" name="Int. J. Mol. Sci.">
        <title>Draft Genome of Tanacetum Coccineum: Genomic Comparison of Closely Related Tanacetum-Family Plants.</title>
        <authorList>
            <person name="Yamashiro T."/>
            <person name="Shiraishi A."/>
            <person name="Nakayama K."/>
            <person name="Satake H."/>
        </authorList>
    </citation>
    <scope>NUCLEOTIDE SEQUENCE</scope>
</reference>
<protein>
    <submittedName>
        <fullName evidence="2">Uncharacterized protein</fullName>
    </submittedName>
</protein>
<sequence length="113" mass="12618">METSSRVSQFAKFSTMVDNASGATCMNVPSAGQATASPTEGEKNTKEVGTNLKDELIDLLGKDVVTQYYTKKLLFDKYCDKMLKRKKNPKITNCEVLTKKGPITLKIYREDEV</sequence>
<reference evidence="2" key="2">
    <citation type="submission" date="2022-01" db="EMBL/GenBank/DDBJ databases">
        <authorList>
            <person name="Yamashiro T."/>
            <person name="Shiraishi A."/>
            <person name="Satake H."/>
            <person name="Nakayama K."/>
        </authorList>
    </citation>
    <scope>NUCLEOTIDE SEQUENCE</scope>
</reference>
<evidence type="ECO:0000256" key="1">
    <source>
        <dbReference type="SAM" id="MobiDB-lite"/>
    </source>
</evidence>
<gene>
    <name evidence="2" type="ORF">Tco_0655216</name>
</gene>
<proteinExistence type="predicted"/>
<dbReference type="Proteomes" id="UP001151760">
    <property type="component" value="Unassembled WGS sequence"/>
</dbReference>
<feature type="region of interest" description="Disordered" evidence="1">
    <location>
        <begin position="29"/>
        <end position="48"/>
    </location>
</feature>
<keyword evidence="3" id="KW-1185">Reference proteome</keyword>
<comment type="caution">
    <text evidence="2">The sequence shown here is derived from an EMBL/GenBank/DDBJ whole genome shotgun (WGS) entry which is preliminary data.</text>
</comment>
<evidence type="ECO:0000313" key="2">
    <source>
        <dbReference type="EMBL" id="GJS60432.1"/>
    </source>
</evidence>
<evidence type="ECO:0000313" key="3">
    <source>
        <dbReference type="Proteomes" id="UP001151760"/>
    </source>
</evidence>
<accession>A0ABQ4X5R5</accession>
<dbReference type="EMBL" id="BQNB010009220">
    <property type="protein sequence ID" value="GJS60432.1"/>
    <property type="molecule type" value="Genomic_DNA"/>
</dbReference>
<name>A0ABQ4X5R5_9ASTR</name>
<organism evidence="2 3">
    <name type="scientific">Tanacetum coccineum</name>
    <dbReference type="NCBI Taxonomy" id="301880"/>
    <lineage>
        <taxon>Eukaryota</taxon>
        <taxon>Viridiplantae</taxon>
        <taxon>Streptophyta</taxon>
        <taxon>Embryophyta</taxon>
        <taxon>Tracheophyta</taxon>
        <taxon>Spermatophyta</taxon>
        <taxon>Magnoliopsida</taxon>
        <taxon>eudicotyledons</taxon>
        <taxon>Gunneridae</taxon>
        <taxon>Pentapetalae</taxon>
        <taxon>asterids</taxon>
        <taxon>campanulids</taxon>
        <taxon>Asterales</taxon>
        <taxon>Asteraceae</taxon>
        <taxon>Asteroideae</taxon>
        <taxon>Anthemideae</taxon>
        <taxon>Anthemidinae</taxon>
        <taxon>Tanacetum</taxon>
    </lineage>
</organism>